<keyword evidence="13" id="KW-0808">Transferase</keyword>
<dbReference type="InterPro" id="IPR002423">
    <property type="entry name" value="Cpn60/GroEL/TCP-1"/>
</dbReference>
<dbReference type="SUPFAM" id="SSF48592">
    <property type="entry name" value="GroEL equatorial domain-like"/>
    <property type="match status" value="1"/>
</dbReference>
<evidence type="ECO:0000256" key="9">
    <source>
        <dbReference type="ARBA" id="ARBA00024677"/>
    </source>
</evidence>
<dbReference type="PANTHER" id="PTHR11353">
    <property type="entry name" value="CHAPERONIN"/>
    <property type="match status" value="1"/>
</dbReference>
<dbReference type="GO" id="GO:0005832">
    <property type="term" value="C:chaperonin-containing T-complex"/>
    <property type="evidence" value="ECO:0007669"/>
    <property type="project" value="UniProtKB-ARBA"/>
</dbReference>
<dbReference type="Gene3D" id="1.10.560.10">
    <property type="entry name" value="GroEL-like equatorial domain"/>
    <property type="match status" value="1"/>
</dbReference>
<dbReference type="InterPro" id="IPR012719">
    <property type="entry name" value="Chap_CCT_gamma"/>
</dbReference>
<dbReference type="FunFam" id="1.10.560.10:FF:000073">
    <property type="entry name" value="T-complex protein 1 subunit gamma"/>
    <property type="match status" value="1"/>
</dbReference>
<dbReference type="GO" id="GO:0140662">
    <property type="term" value="F:ATP-dependent protein folding chaperone"/>
    <property type="evidence" value="ECO:0007669"/>
    <property type="project" value="InterPro"/>
</dbReference>
<dbReference type="EMBL" id="HQ432918">
    <property type="protein sequence ID" value="AED86991.1"/>
    <property type="molecule type" value="Genomic_DNA"/>
</dbReference>
<dbReference type="PROSITE" id="PS00750">
    <property type="entry name" value="TCP1_1"/>
    <property type="match status" value="1"/>
</dbReference>
<keyword evidence="5" id="KW-0963">Cytoplasm</keyword>
<dbReference type="InterPro" id="IPR053374">
    <property type="entry name" value="TCP-1_chaperonin"/>
</dbReference>
<dbReference type="FunFam" id="1.10.560.10:FF:000085">
    <property type="entry name" value="T-complex protein 1 subunit gamma"/>
    <property type="match status" value="1"/>
</dbReference>
<proteinExistence type="inferred from homology"/>
<dbReference type="InterPro" id="IPR017998">
    <property type="entry name" value="Chaperone_TCP-1"/>
</dbReference>
<name>F5AMM8_NYCOV</name>
<evidence type="ECO:0000256" key="7">
    <source>
        <dbReference type="ARBA" id="ARBA00022840"/>
    </source>
</evidence>
<dbReference type="NCBIfam" id="NF041082">
    <property type="entry name" value="thermosome_alpha"/>
    <property type="match status" value="1"/>
</dbReference>
<keyword evidence="8 10" id="KW-0143">Chaperone</keyword>
<sequence length="555" mass="61313">MIPQQAQIIVLNPSAKRESGRKAQLANIHAAKAIADVVRTTLGPRSMLKMLLDPVGGIVLTNDGNAILREIEVSHPAAKSMIEISRAQDEEVGDGTKSVVILAGEFLESAQMFIEKDIHPTIIVSAYFRALEKALKVVDEIATDIKVDDDKEVEKIVKSSVATKFISEWGDLVCKMAIEAVRKVTINKNDRLEIDTKRYAKVEKIPGGTIEDCVVLDGVMINKDLTHPQMRRRIENPRVILLDCPLEYKKGESMTNMELTKEDDFKKALMIEEEEVKKTCEAILALNPDVVITEKGVSDLAQHFFLKKNVSVIRRLRKTDNNRIARVTGATIANRSEELQESDVGTNCGLFEVKKIGDEYFCYFVNCKDPKACSIVLRGATKDVLNEVERNLHDAMSVARNIMLNPKLVPGGGALEMEIASQLNDYATKEIKGTEQWPFKALASAFEVIPRTLAQNSGADVVRRLTELREKHAGGKGINMGIDGNTGKIADMKESSIWDPAAVKKQAIKAAIEVSCMLLRIDDIVSGIKKEKRGGGQSQMAQNPDEETFGDTRDG</sequence>
<dbReference type="PROSITE" id="PS00751">
    <property type="entry name" value="TCP1_2"/>
    <property type="match status" value="1"/>
</dbReference>
<organism evidence="13">
    <name type="scientific">Nyctotherus ovalis</name>
    <name type="common">Ciliate protozoan</name>
    <dbReference type="NCBI Taxonomy" id="70075"/>
    <lineage>
        <taxon>Eukaryota</taxon>
        <taxon>Sar</taxon>
        <taxon>Alveolata</taxon>
        <taxon>Ciliophora</taxon>
        <taxon>Intramacronucleata</taxon>
        <taxon>Armophorea</taxon>
        <taxon>Clevelandellida</taxon>
        <taxon>Nyctotheridae</taxon>
        <taxon>Nyctotherus</taxon>
    </lineage>
</organism>
<evidence type="ECO:0000256" key="10">
    <source>
        <dbReference type="RuleBase" id="RU004187"/>
    </source>
</evidence>
<dbReference type="Gene3D" id="3.50.7.10">
    <property type="entry name" value="GroEL"/>
    <property type="match status" value="1"/>
</dbReference>
<dbReference type="NCBIfam" id="NF041083">
    <property type="entry name" value="thermosome_beta"/>
    <property type="match status" value="1"/>
</dbReference>
<dbReference type="Pfam" id="PF00118">
    <property type="entry name" value="Cpn60_TCP1"/>
    <property type="match status" value="1"/>
</dbReference>
<dbReference type="SUPFAM" id="SSF52029">
    <property type="entry name" value="GroEL apical domain-like"/>
    <property type="match status" value="1"/>
</dbReference>
<reference evidence="13" key="1">
    <citation type="submission" date="2010-10" db="EMBL/GenBank/DDBJ databases">
        <title>Characterization and taxonomic validity of the ciliate Oxytricha trifallax (Class Spirotrichea) based on multiple conserved gene sequences.</title>
        <authorList>
            <person name="Stephen Z.D."/>
            <person name="Hammersmith R.L."/>
            <person name="Higgins B.P."/>
            <person name="Swart E.C."/>
            <person name="Doak T.G."/>
            <person name="Herrick G."/>
            <person name="Landweber L.F."/>
        </authorList>
    </citation>
    <scope>NUCLEOTIDE SEQUENCE</scope>
</reference>
<evidence type="ECO:0000313" key="13">
    <source>
        <dbReference type="EMBL" id="AED86991.1"/>
    </source>
</evidence>
<comment type="similarity">
    <text evidence="2 10">Belongs to the TCP-1 chaperonin family.</text>
</comment>
<evidence type="ECO:0000256" key="8">
    <source>
        <dbReference type="ARBA" id="ARBA00023186"/>
    </source>
</evidence>
<evidence type="ECO:0000256" key="4">
    <source>
        <dbReference type="ARBA" id="ARBA00017187"/>
    </source>
</evidence>
<dbReference type="Gene3D" id="3.30.260.10">
    <property type="entry name" value="TCP-1-like chaperonin intermediate domain"/>
    <property type="match status" value="1"/>
</dbReference>
<keyword evidence="6 10" id="KW-0547">Nucleotide-binding</keyword>
<dbReference type="GO" id="GO:0051082">
    <property type="term" value="F:unfolded protein binding"/>
    <property type="evidence" value="ECO:0007669"/>
    <property type="project" value="InterPro"/>
</dbReference>
<dbReference type="PROSITE" id="PS00995">
    <property type="entry name" value="TCP1_3"/>
    <property type="match status" value="1"/>
</dbReference>
<dbReference type="CDD" id="cd03337">
    <property type="entry name" value="TCP1_gamma"/>
    <property type="match status" value="1"/>
</dbReference>
<dbReference type="GO" id="GO:0016779">
    <property type="term" value="F:nucleotidyltransferase activity"/>
    <property type="evidence" value="ECO:0007669"/>
    <property type="project" value="UniProtKB-KW"/>
</dbReference>
<dbReference type="NCBIfam" id="TIGR02344">
    <property type="entry name" value="chap_CCT_gamma"/>
    <property type="match status" value="1"/>
</dbReference>
<accession>F5AMM8</accession>
<keyword evidence="13" id="KW-0548">Nucleotidyltransferase</keyword>
<dbReference type="AlphaFoldDB" id="F5AMM8"/>
<protein>
    <recommendedName>
        <fullName evidence="4 11">T-complex protein 1 subunit gamma</fullName>
    </recommendedName>
</protein>
<dbReference type="PRINTS" id="PR00304">
    <property type="entry name" value="TCOMPLEXTCP1"/>
</dbReference>
<evidence type="ECO:0000256" key="12">
    <source>
        <dbReference type="SAM" id="MobiDB-lite"/>
    </source>
</evidence>
<comment type="function">
    <text evidence="9">Molecular chaperone; assists the folding of proteins upon ATP hydrolysis. Known to play a role, in vitro, in the folding of actin and tubulin.</text>
</comment>
<dbReference type="InterPro" id="IPR002194">
    <property type="entry name" value="Chaperonin_TCP-1_CS"/>
</dbReference>
<dbReference type="InterPro" id="IPR027409">
    <property type="entry name" value="GroEL-like_apical_dom_sf"/>
</dbReference>
<feature type="region of interest" description="Disordered" evidence="12">
    <location>
        <begin position="530"/>
        <end position="555"/>
    </location>
</feature>
<dbReference type="GO" id="GO:0005524">
    <property type="term" value="F:ATP binding"/>
    <property type="evidence" value="ECO:0007669"/>
    <property type="project" value="UniProtKB-KW"/>
</dbReference>
<dbReference type="FunFam" id="3.50.7.10:FF:000005">
    <property type="entry name" value="T-complex protein 1 subunit gamma"/>
    <property type="match status" value="1"/>
</dbReference>
<evidence type="ECO:0000256" key="5">
    <source>
        <dbReference type="ARBA" id="ARBA00022490"/>
    </source>
</evidence>
<dbReference type="InterPro" id="IPR054827">
    <property type="entry name" value="thermosome_alpha"/>
</dbReference>
<evidence type="ECO:0000256" key="1">
    <source>
        <dbReference type="ARBA" id="ARBA00004496"/>
    </source>
</evidence>
<dbReference type="InterPro" id="IPR027410">
    <property type="entry name" value="TCP-1-like_intermed_sf"/>
</dbReference>
<evidence type="ECO:0000256" key="11">
    <source>
        <dbReference type="RuleBase" id="RU004191"/>
    </source>
</evidence>
<evidence type="ECO:0000256" key="2">
    <source>
        <dbReference type="ARBA" id="ARBA00008020"/>
    </source>
</evidence>
<dbReference type="SUPFAM" id="SSF54849">
    <property type="entry name" value="GroEL-intermediate domain like"/>
    <property type="match status" value="1"/>
</dbReference>
<dbReference type="InterPro" id="IPR027413">
    <property type="entry name" value="GROEL-like_equatorial_sf"/>
</dbReference>
<dbReference type="GO" id="GO:0016887">
    <property type="term" value="F:ATP hydrolysis activity"/>
    <property type="evidence" value="ECO:0007669"/>
    <property type="project" value="InterPro"/>
</dbReference>
<comment type="subunit">
    <text evidence="3">Heterooligomeric complex of about 850 to 900 kDa that forms two stacked rings, 12 to 16 nm in diameter.</text>
</comment>
<keyword evidence="7 10" id="KW-0067">ATP-binding</keyword>
<comment type="subcellular location">
    <subcellularLocation>
        <location evidence="1">Cytoplasm</location>
    </subcellularLocation>
</comment>
<evidence type="ECO:0000256" key="3">
    <source>
        <dbReference type="ARBA" id="ARBA00011531"/>
    </source>
</evidence>
<evidence type="ECO:0000256" key="6">
    <source>
        <dbReference type="ARBA" id="ARBA00022741"/>
    </source>
</evidence>